<dbReference type="PANTHER" id="PTHR43434">
    <property type="entry name" value="PHOSPHOGLYCOLATE PHOSPHATASE"/>
    <property type="match status" value="1"/>
</dbReference>
<dbReference type="InterPro" id="IPR036412">
    <property type="entry name" value="HAD-like_sf"/>
</dbReference>
<proteinExistence type="predicted"/>
<dbReference type="NCBIfam" id="TIGR01549">
    <property type="entry name" value="HAD-SF-IA-v1"/>
    <property type="match status" value="1"/>
</dbReference>
<name>A0A1F6TE34_9PROT</name>
<dbReference type="Pfam" id="PF13419">
    <property type="entry name" value="HAD_2"/>
    <property type="match status" value="1"/>
</dbReference>
<sequence length="203" mass="22108">MKRDFDLIVFDWDGTLMDSEAKIVSCMTAAALEAGVPDPGAAAIRRIIGLGLSEAIEALLPQIDAPRRQLVVERYREHFLHHDRTESALFPGVAEGLEALTRAGYRLAVATGKARRGLDRVLEQTGTGHVFCATRCADEAYSKPHPRMLCDILVQTGVAPGRALMVGDTAYDLEMARNAGVPRLAVSYGVHPREQLLEYAPLA</sequence>
<reference evidence="1 2" key="1">
    <citation type="journal article" date="2016" name="Nat. Commun.">
        <title>Thousands of microbial genomes shed light on interconnected biogeochemical processes in an aquifer system.</title>
        <authorList>
            <person name="Anantharaman K."/>
            <person name="Brown C.T."/>
            <person name="Hug L.A."/>
            <person name="Sharon I."/>
            <person name="Castelle C.J."/>
            <person name="Probst A.J."/>
            <person name="Thomas B.C."/>
            <person name="Singh A."/>
            <person name="Wilkins M.J."/>
            <person name="Karaoz U."/>
            <person name="Brodie E.L."/>
            <person name="Williams K.H."/>
            <person name="Hubbard S.S."/>
            <person name="Banfield J.F."/>
        </authorList>
    </citation>
    <scope>NUCLEOTIDE SEQUENCE [LARGE SCALE GENOMIC DNA]</scope>
</reference>
<protein>
    <submittedName>
        <fullName evidence="1">HAD family hydrolase</fullName>
    </submittedName>
</protein>
<accession>A0A1F6TE34</accession>
<dbReference type="Gene3D" id="3.40.50.1000">
    <property type="entry name" value="HAD superfamily/HAD-like"/>
    <property type="match status" value="1"/>
</dbReference>
<dbReference type="SUPFAM" id="SSF56784">
    <property type="entry name" value="HAD-like"/>
    <property type="match status" value="1"/>
</dbReference>
<dbReference type="STRING" id="1817758.A2150_06690"/>
<dbReference type="PANTHER" id="PTHR43434:SF24">
    <property type="entry name" value="HYDROLASE-RELATED"/>
    <property type="match status" value="1"/>
</dbReference>
<dbReference type="InterPro" id="IPR041492">
    <property type="entry name" value="HAD_2"/>
</dbReference>
<dbReference type="GO" id="GO:0005829">
    <property type="term" value="C:cytosol"/>
    <property type="evidence" value="ECO:0007669"/>
    <property type="project" value="TreeGrafter"/>
</dbReference>
<dbReference type="SFLD" id="SFLDG01129">
    <property type="entry name" value="C1.5:_HAD__Beta-PGM__Phosphata"/>
    <property type="match status" value="1"/>
</dbReference>
<dbReference type="SFLD" id="SFLDS00003">
    <property type="entry name" value="Haloacid_Dehalogenase"/>
    <property type="match status" value="1"/>
</dbReference>
<dbReference type="InterPro" id="IPR006549">
    <property type="entry name" value="HAD-SF_hydro_IIIA"/>
</dbReference>
<dbReference type="InterPro" id="IPR023198">
    <property type="entry name" value="PGP-like_dom2"/>
</dbReference>
<feature type="non-terminal residue" evidence="1">
    <location>
        <position position="203"/>
    </location>
</feature>
<dbReference type="InterPro" id="IPR006439">
    <property type="entry name" value="HAD-SF_hydro_IA"/>
</dbReference>
<dbReference type="NCBIfam" id="TIGR01662">
    <property type="entry name" value="HAD-SF-IIIA"/>
    <property type="match status" value="1"/>
</dbReference>
<dbReference type="Gene3D" id="1.10.150.240">
    <property type="entry name" value="Putative phosphatase, domain 2"/>
    <property type="match status" value="1"/>
</dbReference>
<organism evidence="1 2">
    <name type="scientific">Candidatus Muproteobacteria bacterium RBG_16_64_11</name>
    <dbReference type="NCBI Taxonomy" id="1817758"/>
    <lineage>
        <taxon>Bacteria</taxon>
        <taxon>Pseudomonadati</taxon>
        <taxon>Pseudomonadota</taxon>
        <taxon>Candidatus Muproteobacteria</taxon>
    </lineage>
</organism>
<comment type="caution">
    <text evidence="1">The sequence shown here is derived from an EMBL/GenBank/DDBJ whole genome shotgun (WGS) entry which is preliminary data.</text>
</comment>
<gene>
    <name evidence="1" type="ORF">A2150_06690</name>
</gene>
<dbReference type="SFLD" id="SFLDG01135">
    <property type="entry name" value="C1.5.6:_HAD__Beta-PGM__Phospha"/>
    <property type="match status" value="1"/>
</dbReference>
<dbReference type="GO" id="GO:0008967">
    <property type="term" value="F:phosphoglycolate phosphatase activity"/>
    <property type="evidence" value="ECO:0007669"/>
    <property type="project" value="TreeGrafter"/>
</dbReference>
<keyword evidence="1" id="KW-0378">Hydrolase</keyword>
<evidence type="ECO:0000313" key="2">
    <source>
        <dbReference type="Proteomes" id="UP000177925"/>
    </source>
</evidence>
<dbReference type="Proteomes" id="UP000177925">
    <property type="component" value="Unassembled WGS sequence"/>
</dbReference>
<dbReference type="InterPro" id="IPR023214">
    <property type="entry name" value="HAD_sf"/>
</dbReference>
<dbReference type="GO" id="GO:0006281">
    <property type="term" value="P:DNA repair"/>
    <property type="evidence" value="ECO:0007669"/>
    <property type="project" value="TreeGrafter"/>
</dbReference>
<dbReference type="InterPro" id="IPR050155">
    <property type="entry name" value="HAD-like_hydrolase_sf"/>
</dbReference>
<dbReference type="AlphaFoldDB" id="A0A1F6TE34"/>
<dbReference type="EMBL" id="MFSS01000060">
    <property type="protein sequence ID" value="OGI43325.1"/>
    <property type="molecule type" value="Genomic_DNA"/>
</dbReference>
<evidence type="ECO:0000313" key="1">
    <source>
        <dbReference type="EMBL" id="OGI43325.1"/>
    </source>
</evidence>